<proteinExistence type="predicted"/>
<evidence type="ECO:0000313" key="6">
    <source>
        <dbReference type="Proteomes" id="UP001153069"/>
    </source>
</evidence>
<dbReference type="PANTHER" id="PTHR48064:SF6">
    <property type="entry name" value="RECEPTOR-LIKE PROTEIN KINASE 2"/>
    <property type="match status" value="1"/>
</dbReference>
<feature type="transmembrane region" description="Helical" evidence="4">
    <location>
        <begin position="169"/>
        <end position="189"/>
    </location>
</feature>
<evidence type="ECO:0000313" key="5">
    <source>
        <dbReference type="EMBL" id="CAB9510187.1"/>
    </source>
</evidence>
<dbReference type="EMBL" id="CAICTM010000424">
    <property type="protein sequence ID" value="CAB9510187.1"/>
    <property type="molecule type" value="Genomic_DNA"/>
</dbReference>
<keyword evidence="4" id="KW-1133">Transmembrane helix</keyword>
<keyword evidence="4" id="KW-0812">Transmembrane</keyword>
<dbReference type="SUPFAM" id="SSF52047">
    <property type="entry name" value="RNI-like"/>
    <property type="match status" value="1"/>
</dbReference>
<evidence type="ECO:0000256" key="3">
    <source>
        <dbReference type="SAM" id="MobiDB-lite"/>
    </source>
</evidence>
<dbReference type="InterPro" id="IPR001611">
    <property type="entry name" value="Leu-rich_rpt"/>
</dbReference>
<dbReference type="PANTHER" id="PTHR48064">
    <property type="entry name" value="OS01G0750400 PROTEIN"/>
    <property type="match status" value="1"/>
</dbReference>
<dbReference type="Gene3D" id="3.80.10.10">
    <property type="entry name" value="Ribonuclease Inhibitor"/>
    <property type="match status" value="2"/>
</dbReference>
<dbReference type="InterPro" id="IPR032675">
    <property type="entry name" value="LRR_dom_sf"/>
</dbReference>
<dbReference type="AlphaFoldDB" id="A0A9N8DWW6"/>
<keyword evidence="4" id="KW-0472">Membrane</keyword>
<evidence type="ECO:0000256" key="2">
    <source>
        <dbReference type="ARBA" id="ARBA00022737"/>
    </source>
</evidence>
<keyword evidence="6" id="KW-1185">Reference proteome</keyword>
<protein>
    <submittedName>
        <fullName evidence="5">Leucine Rich Repeat</fullName>
    </submittedName>
</protein>
<evidence type="ECO:0000256" key="4">
    <source>
        <dbReference type="SAM" id="Phobius"/>
    </source>
</evidence>
<accession>A0A9N8DWW6</accession>
<keyword evidence="1" id="KW-0433">Leucine-rich repeat</keyword>
<gene>
    <name evidence="5" type="ORF">SEMRO_425_G140150.1</name>
</gene>
<feature type="compositionally biased region" description="Basic and acidic residues" evidence="3">
    <location>
        <begin position="1"/>
        <end position="10"/>
    </location>
</feature>
<dbReference type="FunFam" id="3.80.10.10:FF:000041">
    <property type="entry name" value="LRR receptor-like serine/threonine-protein kinase ERECTA"/>
    <property type="match status" value="1"/>
</dbReference>
<sequence>MNSSKVKDQATGDAPGQNEEEARQSAGIELLKDMLSPQSKADPKEGITIGNNGDIDQECSVMAIVPLPEPLPLATSPGMQTTPSLPGAYSVTSAFYIMAETDLEASPRPTNCETDSTTGPSPIDLDCMTTTNNAPTEEELAEATLIEQGMQVATPVEDKQKTKASPAKAYGVIFMVGLVVILAVSFGVVCASRSTNPVASHYRAWNIRKQLEESMGDGDYYFETSEHNEFQDVALHNRALDWLVVDDPLQLDADASNLLQRYLLALFYYQTSQNGPWLNCAPPIKGSQERTMCYFSRSGFPGESEAPAMRWLSGTSECQWAGVVCVDGVVEGLEFSKNNINGHIPTELAMLSQMKTLVLSHNALSGPIPNSTFLPAALERIYIDHNGLTGTIPGSLFHKLQKLTQLRLRSNRLSGSLPTEVGMYPGTLLLLSYNQLHGTLPTELFDLGRLEALVLDHNKISGTIPTLIGNLVNMKGLYLDSMQLSGTLPSEVGRMKSLTILELSQNQQLQGTIPETLFVGVPHLSVLMLDGCSFTGTISKQIGPHLEVLSLANNNFHGHIPTELSSVASDLSVLRVNGNNLTGTFPNEICVKMTKFSATVVADCTPDHAENNGVPAMACQCCTECCNRKTRICLKQ</sequence>
<comment type="caution">
    <text evidence="5">The sequence shown here is derived from an EMBL/GenBank/DDBJ whole genome shotgun (WGS) entry which is preliminary data.</text>
</comment>
<feature type="region of interest" description="Disordered" evidence="3">
    <location>
        <begin position="1"/>
        <end position="50"/>
    </location>
</feature>
<reference evidence="5" key="1">
    <citation type="submission" date="2020-06" db="EMBL/GenBank/DDBJ databases">
        <authorList>
            <consortium name="Plant Systems Biology data submission"/>
        </authorList>
    </citation>
    <scope>NUCLEOTIDE SEQUENCE</scope>
    <source>
        <strain evidence="5">D6</strain>
    </source>
</reference>
<dbReference type="Proteomes" id="UP001153069">
    <property type="component" value="Unassembled WGS sequence"/>
</dbReference>
<dbReference type="OrthoDB" id="2013775at2759"/>
<name>A0A9N8DWW6_9STRA</name>
<dbReference type="Pfam" id="PF00560">
    <property type="entry name" value="LRR_1"/>
    <property type="match status" value="2"/>
</dbReference>
<dbReference type="InterPro" id="IPR053038">
    <property type="entry name" value="RLP_Defense"/>
</dbReference>
<keyword evidence="2" id="KW-0677">Repeat</keyword>
<organism evidence="5 6">
    <name type="scientific">Seminavis robusta</name>
    <dbReference type="NCBI Taxonomy" id="568900"/>
    <lineage>
        <taxon>Eukaryota</taxon>
        <taxon>Sar</taxon>
        <taxon>Stramenopiles</taxon>
        <taxon>Ochrophyta</taxon>
        <taxon>Bacillariophyta</taxon>
        <taxon>Bacillariophyceae</taxon>
        <taxon>Bacillariophycidae</taxon>
        <taxon>Naviculales</taxon>
        <taxon>Naviculaceae</taxon>
        <taxon>Seminavis</taxon>
    </lineage>
</organism>
<evidence type="ECO:0000256" key="1">
    <source>
        <dbReference type="ARBA" id="ARBA00022614"/>
    </source>
</evidence>